<keyword evidence="5" id="KW-0611">Plant defense</keyword>
<dbReference type="Gene3D" id="3.40.50.300">
    <property type="entry name" value="P-loop containing nucleotide triphosphate hydrolases"/>
    <property type="match status" value="1"/>
</dbReference>
<dbReference type="Pfam" id="PF00931">
    <property type="entry name" value="NB-ARC"/>
    <property type="match status" value="1"/>
</dbReference>
<dbReference type="InterPro" id="IPR036388">
    <property type="entry name" value="WH-like_DNA-bd_sf"/>
</dbReference>
<dbReference type="AlphaFoldDB" id="A0A5C7IIQ9"/>
<dbReference type="SUPFAM" id="SSF52058">
    <property type="entry name" value="L domain-like"/>
    <property type="match status" value="1"/>
</dbReference>
<organism evidence="10 11">
    <name type="scientific">Acer yangbiense</name>
    <dbReference type="NCBI Taxonomy" id="1000413"/>
    <lineage>
        <taxon>Eukaryota</taxon>
        <taxon>Viridiplantae</taxon>
        <taxon>Streptophyta</taxon>
        <taxon>Embryophyta</taxon>
        <taxon>Tracheophyta</taxon>
        <taxon>Spermatophyta</taxon>
        <taxon>Magnoliopsida</taxon>
        <taxon>eudicotyledons</taxon>
        <taxon>Gunneridae</taxon>
        <taxon>Pentapetalae</taxon>
        <taxon>rosids</taxon>
        <taxon>malvids</taxon>
        <taxon>Sapindales</taxon>
        <taxon>Sapindaceae</taxon>
        <taxon>Hippocastanoideae</taxon>
        <taxon>Acereae</taxon>
        <taxon>Acer</taxon>
    </lineage>
</organism>
<accession>A0A5C7IIQ9</accession>
<dbReference type="GO" id="GO:0005524">
    <property type="term" value="F:ATP binding"/>
    <property type="evidence" value="ECO:0007669"/>
    <property type="project" value="UniProtKB-KW"/>
</dbReference>
<dbReference type="FunFam" id="3.40.50.300:FF:001091">
    <property type="entry name" value="Probable disease resistance protein At1g61300"/>
    <property type="match status" value="1"/>
</dbReference>
<evidence type="ECO:0000256" key="4">
    <source>
        <dbReference type="ARBA" id="ARBA00022741"/>
    </source>
</evidence>
<comment type="similarity">
    <text evidence="1">Belongs to the disease resistance NB-LRR family.</text>
</comment>
<feature type="coiled-coil region" evidence="7">
    <location>
        <begin position="32"/>
        <end position="59"/>
    </location>
</feature>
<dbReference type="GO" id="GO:0006952">
    <property type="term" value="P:defense response"/>
    <property type="evidence" value="ECO:0007669"/>
    <property type="project" value="UniProtKB-KW"/>
</dbReference>
<name>A0A5C7IIQ9_9ROSI</name>
<dbReference type="Gene3D" id="3.80.10.10">
    <property type="entry name" value="Ribonuclease Inhibitor"/>
    <property type="match status" value="1"/>
</dbReference>
<dbReference type="Pfam" id="PF23559">
    <property type="entry name" value="WHD_DRP"/>
    <property type="match status" value="1"/>
</dbReference>
<reference evidence="11" key="1">
    <citation type="journal article" date="2019" name="Gigascience">
        <title>De novo genome assembly of the endangered Acer yangbiense, a plant species with extremely small populations endemic to Yunnan Province, China.</title>
        <authorList>
            <person name="Yang J."/>
            <person name="Wariss H.M."/>
            <person name="Tao L."/>
            <person name="Zhang R."/>
            <person name="Yun Q."/>
            <person name="Hollingsworth P."/>
            <person name="Dao Z."/>
            <person name="Luo G."/>
            <person name="Guo H."/>
            <person name="Ma Y."/>
            <person name="Sun W."/>
        </authorList>
    </citation>
    <scope>NUCLEOTIDE SEQUENCE [LARGE SCALE GENOMIC DNA]</scope>
    <source>
        <strain evidence="11">cv. Malutang</strain>
    </source>
</reference>
<dbReference type="Gene3D" id="1.10.8.430">
    <property type="entry name" value="Helical domain of apoptotic protease-activating factors"/>
    <property type="match status" value="1"/>
</dbReference>
<keyword evidence="3" id="KW-0677">Repeat</keyword>
<dbReference type="Proteomes" id="UP000323000">
    <property type="component" value="Chromosome 2"/>
</dbReference>
<evidence type="ECO:0000313" key="11">
    <source>
        <dbReference type="Proteomes" id="UP000323000"/>
    </source>
</evidence>
<protein>
    <submittedName>
        <fullName evidence="10">Uncharacterized protein</fullName>
    </submittedName>
</protein>
<feature type="domain" description="Disease resistance protein winged helix" evidence="9">
    <location>
        <begin position="418"/>
        <end position="485"/>
    </location>
</feature>
<evidence type="ECO:0000256" key="2">
    <source>
        <dbReference type="ARBA" id="ARBA00022614"/>
    </source>
</evidence>
<keyword evidence="7" id="KW-0175">Coiled coil</keyword>
<dbReference type="InterPro" id="IPR058922">
    <property type="entry name" value="WHD_DRP"/>
</dbReference>
<dbReference type="InterPro" id="IPR050905">
    <property type="entry name" value="Plant_NBS-LRR"/>
</dbReference>
<dbReference type="InterPro" id="IPR002182">
    <property type="entry name" value="NB-ARC"/>
</dbReference>
<dbReference type="FunFam" id="1.10.8.430:FF:000003">
    <property type="entry name" value="Probable disease resistance protein At5g66910"/>
    <property type="match status" value="1"/>
</dbReference>
<keyword evidence="6" id="KW-0067">ATP-binding</keyword>
<evidence type="ECO:0000259" key="9">
    <source>
        <dbReference type="Pfam" id="PF23559"/>
    </source>
</evidence>
<evidence type="ECO:0000313" key="10">
    <source>
        <dbReference type="EMBL" id="TXG69143.1"/>
    </source>
</evidence>
<proteinExistence type="inferred from homology"/>
<dbReference type="FunFam" id="1.10.10.10:FF:000322">
    <property type="entry name" value="Probable disease resistance protein At1g63360"/>
    <property type="match status" value="1"/>
</dbReference>
<dbReference type="GO" id="GO:0043531">
    <property type="term" value="F:ADP binding"/>
    <property type="evidence" value="ECO:0007669"/>
    <property type="project" value="InterPro"/>
</dbReference>
<dbReference type="Gene3D" id="1.10.10.10">
    <property type="entry name" value="Winged helix-like DNA-binding domain superfamily/Winged helix DNA-binding domain"/>
    <property type="match status" value="1"/>
</dbReference>
<evidence type="ECO:0000256" key="7">
    <source>
        <dbReference type="SAM" id="Coils"/>
    </source>
</evidence>
<evidence type="ECO:0000256" key="5">
    <source>
        <dbReference type="ARBA" id="ARBA00022821"/>
    </source>
</evidence>
<evidence type="ECO:0000256" key="3">
    <source>
        <dbReference type="ARBA" id="ARBA00022737"/>
    </source>
</evidence>
<dbReference type="PRINTS" id="PR00364">
    <property type="entry name" value="DISEASERSIST"/>
</dbReference>
<comment type="caution">
    <text evidence="10">The sequence shown here is derived from an EMBL/GenBank/DDBJ whole genome shotgun (WGS) entry which is preliminary data.</text>
</comment>
<dbReference type="EMBL" id="VAHF01000002">
    <property type="protein sequence ID" value="TXG69143.1"/>
    <property type="molecule type" value="Genomic_DNA"/>
</dbReference>
<feature type="domain" description="NB-ARC" evidence="8">
    <location>
        <begin position="175"/>
        <end position="329"/>
    </location>
</feature>
<keyword evidence="4" id="KW-0547">Nucleotide-binding</keyword>
<evidence type="ECO:0000259" key="8">
    <source>
        <dbReference type="Pfam" id="PF00931"/>
    </source>
</evidence>
<keyword evidence="11" id="KW-1185">Reference proteome</keyword>
<gene>
    <name evidence="10" type="ORF">EZV62_004078</name>
</gene>
<dbReference type="PANTHER" id="PTHR33463:SF204">
    <property type="entry name" value="NB-ARC DOMAIN-CONTAINING PROTEIN"/>
    <property type="match status" value="1"/>
</dbReference>
<dbReference type="InterPro" id="IPR042197">
    <property type="entry name" value="Apaf_helical"/>
</dbReference>
<dbReference type="InterPro" id="IPR027417">
    <property type="entry name" value="P-loop_NTPase"/>
</dbReference>
<keyword evidence="2" id="KW-0433">Leucine-rich repeat</keyword>
<sequence length="733" mass="84096">MDLVSPVIDILTRLWDCTAQCRGYICHYEQNLRSLNSAMKNLQSLKEHIERKVEHQVQQNCYLKCAERVEIWLANVNEINNQVIGILERGDAEAQNKCFGGCCPWNCRSRYNLGKEMFLMTNDVGDLNKQFMDLGSLTDRIPRPPVDEIPMENTVGIDSIYSQLWSCFQNRKDISTQVIGLFGMGGVGKTTLLKKINNNFLHESTGYFHVVIWVVVSKQVNLSKIQEVIREKLRIGDGIWKSKINEHERAVEILKILKQKRFVLLLDDLWEPINLVDVGVPLGYTNGSRIVFTTRKEEVCGHMNAHKRFRVECLSTEASLDLFRLKVGEDVLNSHHEIPKLAEIVVQECKGLPLALVTLGGTMANWRTPEEWRREIKVLQSYPFEIAGMDDLVFHKLRYSYDSLSDNTLKNCFLYCSIFPEDHNIMIDELIELWIGEGFLDRFDDIYDARNHGESIIGRLKFASLLETGEYTNIVKMHDVLRDMALKLASEKENKILMQERCGSSKPLGFFRWKDVKRISLWGPDIVFYGETPTFPGLLTFLVKNTRLKRFSSTFFQSMNALKVLDLSYNKDLTELPVSIGELINLHHLNLSYTNLKVFPIEIKNLTQLRILLLDDTKNLEAIPTGLILSLSLLEVFSRLLPTTANVLPYDQSLSDIALLQELECLENISDISLTLSTFGSVLKFKASSKLQCCIKRLTIMCSELETLYISSSTMKRMEHLDTLSIRDCHSLR</sequence>
<dbReference type="PANTHER" id="PTHR33463">
    <property type="entry name" value="NB-ARC DOMAIN-CONTAINING PROTEIN-RELATED"/>
    <property type="match status" value="1"/>
</dbReference>
<dbReference type="OrthoDB" id="664960at2759"/>
<evidence type="ECO:0000256" key="1">
    <source>
        <dbReference type="ARBA" id="ARBA00008894"/>
    </source>
</evidence>
<dbReference type="InterPro" id="IPR032675">
    <property type="entry name" value="LRR_dom_sf"/>
</dbReference>
<evidence type="ECO:0000256" key="6">
    <source>
        <dbReference type="ARBA" id="ARBA00022840"/>
    </source>
</evidence>
<dbReference type="SUPFAM" id="SSF52540">
    <property type="entry name" value="P-loop containing nucleoside triphosphate hydrolases"/>
    <property type="match status" value="1"/>
</dbReference>